<gene>
    <name evidence="4" type="ORF">D7X12_10990</name>
</gene>
<dbReference type="InterPro" id="IPR025110">
    <property type="entry name" value="AMP-bd_C"/>
</dbReference>
<dbReference type="FunFam" id="3.30.300.30:FF:000010">
    <property type="entry name" value="Enterobactin synthetase component F"/>
    <property type="match status" value="1"/>
</dbReference>
<name>A0A3A8NJ66_9BACT</name>
<dbReference type="FunFam" id="1.10.1200.10:FF:000016">
    <property type="entry name" value="Non-ribosomal peptide synthase"/>
    <property type="match status" value="1"/>
</dbReference>
<evidence type="ECO:0000256" key="2">
    <source>
        <dbReference type="ARBA" id="ARBA00022553"/>
    </source>
</evidence>
<proteinExistence type="predicted"/>
<dbReference type="GO" id="GO:0043041">
    <property type="term" value="P:amino acid activation for nonribosomal peptide biosynthetic process"/>
    <property type="evidence" value="ECO:0007669"/>
    <property type="project" value="TreeGrafter"/>
</dbReference>
<dbReference type="InterPro" id="IPR001031">
    <property type="entry name" value="Thioesterase"/>
</dbReference>
<dbReference type="Pfam" id="PF13193">
    <property type="entry name" value="AMP-binding_C"/>
    <property type="match status" value="1"/>
</dbReference>
<dbReference type="Gene3D" id="3.30.300.30">
    <property type="match status" value="1"/>
</dbReference>
<dbReference type="InterPro" id="IPR020806">
    <property type="entry name" value="PKS_PP-bd"/>
</dbReference>
<dbReference type="PANTHER" id="PTHR45527:SF1">
    <property type="entry name" value="FATTY ACID SYNTHASE"/>
    <property type="match status" value="1"/>
</dbReference>
<keyword evidence="2" id="KW-0597">Phosphoprotein</keyword>
<keyword evidence="5" id="KW-1185">Reference proteome</keyword>
<dbReference type="AlphaFoldDB" id="A0A3A8NJ66"/>
<dbReference type="PROSITE" id="PS50075">
    <property type="entry name" value="CARRIER"/>
    <property type="match status" value="1"/>
</dbReference>
<dbReference type="RefSeq" id="WP_147443608.1">
    <property type="nucleotide sequence ID" value="NZ_RAWG01000052.1"/>
</dbReference>
<dbReference type="GO" id="GO:0031177">
    <property type="term" value="F:phosphopantetheine binding"/>
    <property type="evidence" value="ECO:0007669"/>
    <property type="project" value="InterPro"/>
</dbReference>
<sequence>ARGYLGRADLTAERFIPDPFSPVPGARMYRTGDLVRRRADAQLEYLGRTDFMVKVRGFRIELGEIEATLRQHPSVQQALVLARRDAPSGDARLVAYVVASNPNPNELRAHLQQKLPEYMVPAVFVPLAAFPLTPNGKLDRNALPAPEAGSLGTTNTYVAPRDPLEQELATLWEEVLGIKPIGVKSHFFELGGHSLLAVRLMASIRERMKRELPLAALFQAPTVEQLAALLHQVPAPFSPLVPIRREGTRRPFFCVHPVGGNVLSYAELAQGLGPDQPFYALQSPGLDGKQPALGTIEEMAATYLDAIRAVQPQGPYRLGGWSMGALVAFEMSRQLQARGETVELLTLIDPSTATGTRVSIDVDDPHQLLAQFASDQGQLAGQEAWVPDAAVLNALPQGRALFEVFANNLRAMKHYEPRPLPGRIVVLRASERLATEQNDRGWSALAQDGLLLQEVPGNHYSVLRAPNVRTLAERLARLMP</sequence>
<feature type="non-terminal residue" evidence="4">
    <location>
        <position position="1"/>
    </location>
</feature>
<dbReference type="GO" id="GO:0044550">
    <property type="term" value="P:secondary metabolite biosynthetic process"/>
    <property type="evidence" value="ECO:0007669"/>
    <property type="project" value="TreeGrafter"/>
</dbReference>
<reference evidence="5" key="1">
    <citation type="submission" date="2018-09" db="EMBL/GenBank/DDBJ databases">
        <authorList>
            <person name="Livingstone P.G."/>
            <person name="Whitworth D.E."/>
        </authorList>
    </citation>
    <scope>NUCLEOTIDE SEQUENCE [LARGE SCALE GENOMIC DNA]</scope>
    <source>
        <strain evidence="5">CA040B</strain>
    </source>
</reference>
<dbReference type="SUPFAM" id="SSF56801">
    <property type="entry name" value="Acetyl-CoA synthetase-like"/>
    <property type="match status" value="1"/>
</dbReference>
<dbReference type="Gene3D" id="1.10.1200.10">
    <property type="entry name" value="ACP-like"/>
    <property type="match status" value="1"/>
</dbReference>
<dbReference type="InterPro" id="IPR009081">
    <property type="entry name" value="PP-bd_ACP"/>
</dbReference>
<feature type="domain" description="Carrier" evidence="3">
    <location>
        <begin position="159"/>
        <end position="234"/>
    </location>
</feature>
<accession>A0A3A8NJ66</accession>
<dbReference type="Gene3D" id="2.30.38.10">
    <property type="entry name" value="Luciferase, Domain 3"/>
    <property type="match status" value="1"/>
</dbReference>
<dbReference type="PANTHER" id="PTHR45527">
    <property type="entry name" value="NONRIBOSOMAL PEPTIDE SYNTHETASE"/>
    <property type="match status" value="1"/>
</dbReference>
<dbReference type="SMART" id="SM00823">
    <property type="entry name" value="PKS_PP"/>
    <property type="match status" value="1"/>
</dbReference>
<evidence type="ECO:0000259" key="3">
    <source>
        <dbReference type="PROSITE" id="PS50075"/>
    </source>
</evidence>
<dbReference type="Gene3D" id="3.40.50.1820">
    <property type="entry name" value="alpha/beta hydrolase"/>
    <property type="match status" value="1"/>
</dbReference>
<keyword evidence="1" id="KW-0596">Phosphopantetheine</keyword>
<dbReference type="InterPro" id="IPR036736">
    <property type="entry name" value="ACP-like_sf"/>
</dbReference>
<dbReference type="OrthoDB" id="2472181at2"/>
<dbReference type="Pfam" id="PF00975">
    <property type="entry name" value="Thioesterase"/>
    <property type="match status" value="1"/>
</dbReference>
<evidence type="ECO:0000313" key="4">
    <source>
        <dbReference type="EMBL" id="RKH44298.1"/>
    </source>
</evidence>
<dbReference type="SMART" id="SM00824">
    <property type="entry name" value="PKS_TE"/>
    <property type="match status" value="1"/>
</dbReference>
<dbReference type="Pfam" id="PF00550">
    <property type="entry name" value="PP-binding"/>
    <property type="match status" value="1"/>
</dbReference>
<dbReference type="GO" id="GO:0072330">
    <property type="term" value="P:monocarboxylic acid biosynthetic process"/>
    <property type="evidence" value="ECO:0007669"/>
    <property type="project" value="UniProtKB-ARBA"/>
</dbReference>
<dbReference type="InterPro" id="IPR020802">
    <property type="entry name" value="TesA-like"/>
</dbReference>
<dbReference type="EMBL" id="RAWG01000052">
    <property type="protein sequence ID" value="RKH44298.1"/>
    <property type="molecule type" value="Genomic_DNA"/>
</dbReference>
<evidence type="ECO:0000256" key="1">
    <source>
        <dbReference type="ARBA" id="ARBA00022450"/>
    </source>
</evidence>
<dbReference type="SUPFAM" id="SSF47336">
    <property type="entry name" value="ACP-like"/>
    <property type="match status" value="1"/>
</dbReference>
<organism evidence="4 5">
    <name type="scientific">Corallococcus sicarius</name>
    <dbReference type="NCBI Taxonomy" id="2316726"/>
    <lineage>
        <taxon>Bacteria</taxon>
        <taxon>Pseudomonadati</taxon>
        <taxon>Myxococcota</taxon>
        <taxon>Myxococcia</taxon>
        <taxon>Myxococcales</taxon>
        <taxon>Cystobacterineae</taxon>
        <taxon>Myxococcaceae</taxon>
        <taxon>Corallococcus</taxon>
    </lineage>
</organism>
<protein>
    <submittedName>
        <fullName evidence="4">Non-ribosomal peptide synthetase</fullName>
    </submittedName>
</protein>
<dbReference type="InterPro" id="IPR029058">
    <property type="entry name" value="AB_hydrolase_fold"/>
</dbReference>
<dbReference type="SUPFAM" id="SSF53474">
    <property type="entry name" value="alpha/beta-Hydrolases"/>
    <property type="match status" value="1"/>
</dbReference>
<dbReference type="Proteomes" id="UP000273405">
    <property type="component" value="Unassembled WGS sequence"/>
</dbReference>
<dbReference type="InterPro" id="IPR045851">
    <property type="entry name" value="AMP-bd_C_sf"/>
</dbReference>
<evidence type="ECO:0000313" key="5">
    <source>
        <dbReference type="Proteomes" id="UP000273405"/>
    </source>
</evidence>
<dbReference type="GO" id="GO:0005829">
    <property type="term" value="C:cytosol"/>
    <property type="evidence" value="ECO:0007669"/>
    <property type="project" value="TreeGrafter"/>
</dbReference>
<comment type="caution">
    <text evidence="4">The sequence shown here is derived from an EMBL/GenBank/DDBJ whole genome shotgun (WGS) entry which is preliminary data.</text>
</comment>